<comment type="caution">
    <text evidence="1">The sequence shown here is derived from an EMBL/GenBank/DDBJ whole genome shotgun (WGS) entry which is preliminary data.</text>
</comment>
<dbReference type="EMBL" id="JANBUJ010000031">
    <property type="protein sequence ID" value="KAJ2775220.1"/>
    <property type="molecule type" value="Genomic_DNA"/>
</dbReference>
<keyword evidence="2" id="KW-1185">Reference proteome</keyword>
<organism evidence="1 2">
    <name type="scientific">Coemansia nantahalensis</name>
    <dbReference type="NCBI Taxonomy" id="2789366"/>
    <lineage>
        <taxon>Eukaryota</taxon>
        <taxon>Fungi</taxon>
        <taxon>Fungi incertae sedis</taxon>
        <taxon>Zoopagomycota</taxon>
        <taxon>Kickxellomycotina</taxon>
        <taxon>Kickxellomycetes</taxon>
        <taxon>Kickxellales</taxon>
        <taxon>Kickxellaceae</taxon>
        <taxon>Coemansia</taxon>
    </lineage>
</organism>
<proteinExistence type="predicted"/>
<dbReference type="Proteomes" id="UP001140234">
    <property type="component" value="Unassembled WGS sequence"/>
</dbReference>
<evidence type="ECO:0000313" key="1">
    <source>
        <dbReference type="EMBL" id="KAJ2775220.1"/>
    </source>
</evidence>
<evidence type="ECO:0000313" key="2">
    <source>
        <dbReference type="Proteomes" id="UP001140234"/>
    </source>
</evidence>
<reference evidence="1" key="1">
    <citation type="submission" date="2022-07" db="EMBL/GenBank/DDBJ databases">
        <title>Phylogenomic reconstructions and comparative analyses of Kickxellomycotina fungi.</title>
        <authorList>
            <person name="Reynolds N.K."/>
            <person name="Stajich J.E."/>
            <person name="Barry K."/>
            <person name="Grigoriev I.V."/>
            <person name="Crous P."/>
            <person name="Smith M.E."/>
        </authorList>
    </citation>
    <scope>NUCLEOTIDE SEQUENCE</scope>
    <source>
        <strain evidence="1">CBS 109366</strain>
    </source>
</reference>
<accession>A0ACC1K7C8</accession>
<protein>
    <submittedName>
        <fullName evidence="1">Translation machinery-associated protein 16</fullName>
    </submittedName>
</protein>
<name>A0ACC1K7C8_9FUNG</name>
<sequence>MPNNKRKRVAKIKGKDKAHPYSRKAQQISRAMKKEASLAQAKSARTTAAMGRGQRLVWFRDRLNEDDLKEQKAWTKTELAALVAEYLRRNDAEIEALEAKAAGGRALALRESLLVQNDKAERNEARIGGIDVPDVTNAALVRTLRAWDGDLNSTTTIKLIRCQPPAAAAPPDSAAQDGGADSEAESEDAAIARATGMTVA</sequence>
<gene>
    <name evidence="1" type="primary">TMA16</name>
    <name evidence="1" type="ORF">IWQ57_000499</name>
</gene>